<protein>
    <submittedName>
        <fullName evidence="1">Uncharacterized protein</fullName>
    </submittedName>
</protein>
<proteinExistence type="predicted"/>
<evidence type="ECO:0000313" key="1">
    <source>
        <dbReference type="EMBL" id="SEH49155.1"/>
    </source>
</evidence>
<accession>A0A1H6IJK5</accession>
<evidence type="ECO:0000313" key="2">
    <source>
        <dbReference type="Proteomes" id="UP000198561"/>
    </source>
</evidence>
<dbReference type="AlphaFoldDB" id="A0A1H6IJK5"/>
<sequence>MMLEEKVIFYFSKLIVNSLPYTNNYDTST</sequence>
<organism evidence="1 2">
    <name type="scientific">Chryseobacterium culicis</name>
    <dbReference type="NCBI Taxonomy" id="680127"/>
    <lineage>
        <taxon>Bacteria</taxon>
        <taxon>Pseudomonadati</taxon>
        <taxon>Bacteroidota</taxon>
        <taxon>Flavobacteriia</taxon>
        <taxon>Flavobacteriales</taxon>
        <taxon>Weeksellaceae</taxon>
        <taxon>Chryseobacterium group</taxon>
        <taxon>Chryseobacterium</taxon>
    </lineage>
</organism>
<dbReference type="EMBL" id="FNWQ01000011">
    <property type="protein sequence ID" value="SEH49155.1"/>
    <property type="molecule type" value="Genomic_DNA"/>
</dbReference>
<name>A0A1H6IJK5_CHRCI</name>
<gene>
    <name evidence="1" type="ORF">SAMN05421593_0104</name>
</gene>
<dbReference type="Proteomes" id="UP000198561">
    <property type="component" value="Unassembled WGS sequence"/>
</dbReference>
<reference evidence="1 2" key="1">
    <citation type="submission" date="2016-10" db="EMBL/GenBank/DDBJ databases">
        <authorList>
            <person name="de Groot N.N."/>
        </authorList>
    </citation>
    <scope>NUCLEOTIDE SEQUENCE [LARGE SCALE GENOMIC DNA]</scope>
    <source>
        <strain evidence="1 2">DSM 23031</strain>
    </source>
</reference>